<reference evidence="2 3" key="1">
    <citation type="journal article" date="2016" name="PLoS ONE">
        <title>Sequence Assembly of Yarrowia lipolytica Strain W29/CLIB89 Shows Transposable Element Diversity.</title>
        <authorList>
            <person name="Magnan C."/>
            <person name="Yu J."/>
            <person name="Chang I."/>
            <person name="Jahn E."/>
            <person name="Kanomata Y."/>
            <person name="Wu J."/>
            <person name="Zeller M."/>
            <person name="Oakes M."/>
            <person name="Baldi P."/>
            <person name="Sandmeyer S."/>
        </authorList>
    </citation>
    <scope>NUCLEOTIDE SEQUENCE [LARGE SCALE GENOMIC DNA]</scope>
    <source>
        <strain evidence="3">CLIB89(W29)</strain>
    </source>
</reference>
<dbReference type="VEuPathDB" id="FungiDB:YALI0_A03421g"/>
<protein>
    <submittedName>
        <fullName evidence="2">Uncharacterized protein</fullName>
    </submittedName>
</protein>
<dbReference type="Proteomes" id="UP000182444">
    <property type="component" value="Chromosome 1A"/>
</dbReference>
<dbReference type="GeneID" id="2905992"/>
<dbReference type="AlphaFoldDB" id="A0A1D8N3K3"/>
<keyword evidence="1" id="KW-0732">Signal</keyword>
<feature type="chain" id="PRO_5030026640" evidence="1">
    <location>
        <begin position="17"/>
        <end position="172"/>
    </location>
</feature>
<name>A0A1D8N3K3_YARLL</name>
<proteinExistence type="predicted"/>
<gene>
    <name evidence="2" type="ORF">YALI1_A03688g</name>
</gene>
<sequence length="172" mass="18269">MINPFTLLTIATSALAAPIVCEEPPNDSDTPKYALSMFPGPGVIGMKPLQIRGNNVVYGLTQGFSYFYADSVGNAMVNVLSEGQEPRQLFANVETGKLEVLDHPAPPLEGNSGGWGFNGDGSVVSFSSYGTTQFYSCTSKDDPLHGGQEVYVFNGGYACDKPIKFTIGAAKI</sequence>
<dbReference type="VEuPathDB" id="FungiDB:YALI1_A03688g"/>
<organism evidence="2 3">
    <name type="scientific">Yarrowia lipolytica</name>
    <name type="common">Candida lipolytica</name>
    <dbReference type="NCBI Taxonomy" id="4952"/>
    <lineage>
        <taxon>Eukaryota</taxon>
        <taxon>Fungi</taxon>
        <taxon>Dikarya</taxon>
        <taxon>Ascomycota</taxon>
        <taxon>Saccharomycotina</taxon>
        <taxon>Dipodascomycetes</taxon>
        <taxon>Dipodascales</taxon>
        <taxon>Dipodascales incertae sedis</taxon>
        <taxon>Yarrowia</taxon>
    </lineage>
</organism>
<evidence type="ECO:0000256" key="1">
    <source>
        <dbReference type="SAM" id="SignalP"/>
    </source>
</evidence>
<evidence type="ECO:0000313" key="2">
    <source>
        <dbReference type="EMBL" id="AOW00213.1"/>
    </source>
</evidence>
<dbReference type="RefSeq" id="XP_499724.2">
    <property type="nucleotide sequence ID" value="XM_499724.3"/>
</dbReference>
<dbReference type="EMBL" id="CP017553">
    <property type="protein sequence ID" value="AOW00213.1"/>
    <property type="molecule type" value="Genomic_DNA"/>
</dbReference>
<feature type="signal peptide" evidence="1">
    <location>
        <begin position="1"/>
        <end position="16"/>
    </location>
</feature>
<evidence type="ECO:0000313" key="3">
    <source>
        <dbReference type="Proteomes" id="UP000182444"/>
    </source>
</evidence>
<dbReference type="KEGG" id="yli:2905992"/>
<accession>A0A1D8N3K3</accession>